<evidence type="ECO:0000256" key="3">
    <source>
        <dbReference type="ARBA" id="ARBA00023004"/>
    </source>
</evidence>
<keyword evidence="1" id="KW-0001">2Fe-2S</keyword>
<evidence type="ECO:0000256" key="1">
    <source>
        <dbReference type="ARBA" id="ARBA00022714"/>
    </source>
</evidence>
<keyword evidence="7" id="KW-1185">Reference proteome</keyword>
<keyword evidence="6" id="KW-0223">Dioxygenase</keyword>
<dbReference type="GO" id="GO:0051537">
    <property type="term" value="F:2 iron, 2 sulfur cluster binding"/>
    <property type="evidence" value="ECO:0007669"/>
    <property type="project" value="UniProtKB-KW"/>
</dbReference>
<dbReference type="PANTHER" id="PTHR21496:SF23">
    <property type="entry name" value="3-PHENYLPROPIONATE_CINNAMIC ACID DIOXYGENASE FERREDOXIN SUBUNIT"/>
    <property type="match status" value="1"/>
</dbReference>
<evidence type="ECO:0000256" key="2">
    <source>
        <dbReference type="ARBA" id="ARBA00022723"/>
    </source>
</evidence>
<keyword evidence="3" id="KW-0408">Iron</keyword>
<dbReference type="InterPro" id="IPR036922">
    <property type="entry name" value="Rieske_2Fe-2S_sf"/>
</dbReference>
<dbReference type="EMBL" id="NVQC01000022">
    <property type="protein sequence ID" value="PTL35761.1"/>
    <property type="molecule type" value="Genomic_DNA"/>
</dbReference>
<protein>
    <submittedName>
        <fullName evidence="6">Biphenyl 2,3-dioxygenase</fullName>
    </submittedName>
</protein>
<feature type="domain" description="Rieske" evidence="5">
    <location>
        <begin position="5"/>
        <end position="100"/>
    </location>
</feature>
<organism evidence="6 7">
    <name type="scientific">Candidatus Methylomirabilis limnetica</name>
    <dbReference type="NCBI Taxonomy" id="2033718"/>
    <lineage>
        <taxon>Bacteria</taxon>
        <taxon>Candidatus Methylomirabilota</taxon>
        <taxon>Candidatus Methylomirabilia</taxon>
        <taxon>Candidatus Methylomirabilales</taxon>
        <taxon>Candidatus Methylomirabilaceae</taxon>
        <taxon>Candidatus Methylomirabilis</taxon>
    </lineage>
</organism>
<keyword evidence="2" id="KW-0479">Metal-binding</keyword>
<dbReference type="PANTHER" id="PTHR21496">
    <property type="entry name" value="FERREDOXIN-RELATED"/>
    <property type="match status" value="1"/>
</dbReference>
<keyword evidence="4" id="KW-0411">Iron-sulfur</keyword>
<dbReference type="CDD" id="cd03528">
    <property type="entry name" value="Rieske_RO_ferredoxin"/>
    <property type="match status" value="1"/>
</dbReference>
<dbReference type="PROSITE" id="PS51296">
    <property type="entry name" value="RIESKE"/>
    <property type="match status" value="1"/>
</dbReference>
<dbReference type="GO" id="GO:0046872">
    <property type="term" value="F:metal ion binding"/>
    <property type="evidence" value="ECO:0007669"/>
    <property type="project" value="UniProtKB-KW"/>
</dbReference>
<dbReference type="GO" id="GO:0051213">
    <property type="term" value="F:dioxygenase activity"/>
    <property type="evidence" value="ECO:0007669"/>
    <property type="project" value="UniProtKB-KW"/>
</dbReference>
<gene>
    <name evidence="6" type="ORF">CLG94_08375</name>
</gene>
<dbReference type="Pfam" id="PF00355">
    <property type="entry name" value="Rieske"/>
    <property type="match status" value="1"/>
</dbReference>
<dbReference type="RefSeq" id="WP_107562552.1">
    <property type="nucleotide sequence ID" value="NZ_NVQC01000022.1"/>
</dbReference>
<dbReference type="Proteomes" id="UP000241436">
    <property type="component" value="Unassembled WGS sequence"/>
</dbReference>
<accession>A0A2T4TXC7</accession>
<evidence type="ECO:0000259" key="5">
    <source>
        <dbReference type="PROSITE" id="PS51296"/>
    </source>
</evidence>
<dbReference type="AlphaFoldDB" id="A0A2T4TXC7"/>
<sequence length="102" mass="10669">MTAFVKVATTGELAPGQAKQVEVGGKTIALFNVGGCYHAIDDTCTHDGGPLSEGEIEGSTVTCPWHGAKFNVTNGEVIRPPARVAAPCYRVRVNGSDIEVEP</sequence>
<evidence type="ECO:0000256" key="4">
    <source>
        <dbReference type="ARBA" id="ARBA00023014"/>
    </source>
</evidence>
<dbReference type="OrthoDB" id="9795104at2"/>
<keyword evidence="6" id="KW-0560">Oxidoreductase</keyword>
<evidence type="ECO:0000313" key="7">
    <source>
        <dbReference type="Proteomes" id="UP000241436"/>
    </source>
</evidence>
<dbReference type="SUPFAM" id="SSF50022">
    <property type="entry name" value="ISP domain"/>
    <property type="match status" value="1"/>
</dbReference>
<evidence type="ECO:0000313" key="6">
    <source>
        <dbReference type="EMBL" id="PTL35761.1"/>
    </source>
</evidence>
<reference evidence="6 7" key="1">
    <citation type="submission" date="2017-09" db="EMBL/GenBank/DDBJ databases">
        <title>Bloom of a denitrifying methanotroph, Candidatus Methylomirabilis limnetica, in a deep stratified lake.</title>
        <authorList>
            <person name="Graf J.S."/>
            <person name="Marchant H.K."/>
            <person name="Tienken D."/>
            <person name="Hach P.F."/>
            <person name="Brand A."/>
            <person name="Schubert C.J."/>
            <person name="Kuypers M.M."/>
            <person name="Milucka J."/>
        </authorList>
    </citation>
    <scope>NUCLEOTIDE SEQUENCE [LARGE SCALE GENOMIC DNA]</scope>
    <source>
        <strain evidence="6 7">Zug</strain>
    </source>
</reference>
<name>A0A2T4TXC7_9BACT</name>
<dbReference type="Gene3D" id="2.102.10.10">
    <property type="entry name" value="Rieske [2Fe-2S] iron-sulphur domain"/>
    <property type="match status" value="1"/>
</dbReference>
<comment type="caution">
    <text evidence="6">The sequence shown here is derived from an EMBL/GenBank/DDBJ whole genome shotgun (WGS) entry which is preliminary data.</text>
</comment>
<proteinExistence type="predicted"/>
<reference evidence="7" key="2">
    <citation type="journal article" date="2018" name="Environ. Microbiol.">
        <title>Bloom of a denitrifying methanotroph, 'Candidatus Methylomirabilis limnetica', in a deep stratified lake.</title>
        <authorList>
            <person name="Graf J.S."/>
            <person name="Mayr M.J."/>
            <person name="Marchant H.K."/>
            <person name="Tienken D."/>
            <person name="Hach P.F."/>
            <person name="Brand A."/>
            <person name="Schubert C.J."/>
            <person name="Kuypers M.M."/>
            <person name="Milucka J."/>
        </authorList>
    </citation>
    <scope>NUCLEOTIDE SEQUENCE [LARGE SCALE GENOMIC DNA]</scope>
    <source>
        <strain evidence="7">Zug</strain>
    </source>
</reference>
<dbReference type="InterPro" id="IPR017941">
    <property type="entry name" value="Rieske_2Fe-2S"/>
</dbReference>